<dbReference type="PANTHER" id="PTHR38447:SF1">
    <property type="entry name" value="RNA POLYMERASE-BINDING TRANSCRIPTION FACTOR CARD"/>
    <property type="match status" value="1"/>
</dbReference>
<dbReference type="InterPro" id="IPR036101">
    <property type="entry name" value="CarD-like/TRCF_RID_sf"/>
</dbReference>
<dbReference type="Proteomes" id="UP000249557">
    <property type="component" value="Unassembled WGS sequence"/>
</dbReference>
<dbReference type="InterPro" id="IPR042215">
    <property type="entry name" value="CarD-like_C"/>
</dbReference>
<dbReference type="InterPro" id="IPR048792">
    <property type="entry name" value="CarD_C"/>
</dbReference>
<feature type="domain" description="CarD-like/TRCF RNAP-interacting" evidence="1">
    <location>
        <begin position="8"/>
        <end position="118"/>
    </location>
</feature>
<dbReference type="Pfam" id="PF21095">
    <property type="entry name" value="CarD_C"/>
    <property type="match status" value="1"/>
</dbReference>
<dbReference type="AlphaFoldDB" id="A0A2W4ZLE2"/>
<dbReference type="SUPFAM" id="SSF141259">
    <property type="entry name" value="CarD-like"/>
    <property type="match status" value="1"/>
</dbReference>
<dbReference type="InterPro" id="IPR052531">
    <property type="entry name" value="CarD-like_regulator"/>
</dbReference>
<dbReference type="InterPro" id="IPR003711">
    <property type="entry name" value="CarD-like/TRCF_RID"/>
</dbReference>
<evidence type="ECO:0000313" key="3">
    <source>
        <dbReference type="Proteomes" id="UP000249557"/>
    </source>
</evidence>
<dbReference type="SMART" id="SM01058">
    <property type="entry name" value="CarD_TRCF"/>
    <property type="match status" value="1"/>
</dbReference>
<dbReference type="Gene3D" id="1.20.58.1290">
    <property type="entry name" value="CarD-like, C-terminal domain"/>
    <property type="match status" value="1"/>
</dbReference>
<comment type="caution">
    <text evidence="2">The sequence shown here is derived from an EMBL/GenBank/DDBJ whole genome shotgun (WGS) entry which is preliminary data.</text>
</comment>
<sequence>MATAENDNFKKGDYVVYPAHGVGLIEGIETQTISGIEVKLYAISFEKDRMRLKIPVFKAKTSGLRRLCTTSRMKDALKTLQGKARIRRTMWSRRAQEYEMKINSGDPIAIAEVLRDLKRSNDDTEQSYSERQIYQSALERLAREVAAVEKIDEEKATAKLEKLMGASAKKPEAEEKKAA</sequence>
<organism evidence="2 3">
    <name type="scientific">Micavibrio aeruginosavorus</name>
    <dbReference type="NCBI Taxonomy" id="349221"/>
    <lineage>
        <taxon>Bacteria</taxon>
        <taxon>Pseudomonadati</taxon>
        <taxon>Bdellovibrionota</taxon>
        <taxon>Bdellovibrionia</taxon>
        <taxon>Bdellovibrionales</taxon>
        <taxon>Pseudobdellovibrionaceae</taxon>
        <taxon>Micavibrio</taxon>
    </lineage>
</organism>
<dbReference type="EMBL" id="QFNK01000274">
    <property type="protein sequence ID" value="PZO82097.1"/>
    <property type="molecule type" value="Genomic_DNA"/>
</dbReference>
<evidence type="ECO:0000259" key="1">
    <source>
        <dbReference type="SMART" id="SM01058"/>
    </source>
</evidence>
<dbReference type="GO" id="GO:0009303">
    <property type="term" value="P:rRNA transcription"/>
    <property type="evidence" value="ECO:0007669"/>
    <property type="project" value="TreeGrafter"/>
</dbReference>
<dbReference type="Gene3D" id="2.40.10.170">
    <property type="match status" value="1"/>
</dbReference>
<name>A0A2W4ZLE2_9BACT</name>
<dbReference type="PANTHER" id="PTHR38447">
    <property type="entry name" value="TRANSCRIPTION FACTOR YDEB-RELATED"/>
    <property type="match status" value="1"/>
</dbReference>
<evidence type="ECO:0000313" key="2">
    <source>
        <dbReference type="EMBL" id="PZO82097.1"/>
    </source>
</evidence>
<proteinExistence type="predicted"/>
<gene>
    <name evidence="2" type="ORF">DI626_10325</name>
</gene>
<protein>
    <submittedName>
        <fullName evidence="2">CarD family transcriptional regulator</fullName>
    </submittedName>
</protein>
<accession>A0A2W4ZLE2</accession>
<dbReference type="Pfam" id="PF02559">
    <property type="entry name" value="CarD_TRCF_RID"/>
    <property type="match status" value="1"/>
</dbReference>
<reference evidence="2 3" key="1">
    <citation type="submission" date="2017-08" db="EMBL/GenBank/DDBJ databases">
        <title>Infants hospitalized years apart are colonized by the same room-sourced microbial strains.</title>
        <authorList>
            <person name="Brooks B."/>
            <person name="Olm M.R."/>
            <person name="Firek B.A."/>
            <person name="Baker R."/>
            <person name="Thomas B.C."/>
            <person name="Morowitz M.J."/>
            <person name="Banfield J.F."/>
        </authorList>
    </citation>
    <scope>NUCLEOTIDE SEQUENCE [LARGE SCALE GENOMIC DNA]</scope>
    <source>
        <strain evidence="2">S2_018_000_R2_104</strain>
    </source>
</reference>